<organism evidence="3 4">
    <name type="scientific">Jiella flava</name>
    <dbReference type="NCBI Taxonomy" id="2816857"/>
    <lineage>
        <taxon>Bacteria</taxon>
        <taxon>Pseudomonadati</taxon>
        <taxon>Pseudomonadota</taxon>
        <taxon>Alphaproteobacteria</taxon>
        <taxon>Hyphomicrobiales</taxon>
        <taxon>Aurantimonadaceae</taxon>
        <taxon>Jiella</taxon>
    </lineage>
</organism>
<name>A0A939FTP8_9HYPH</name>
<reference evidence="3" key="1">
    <citation type="submission" date="2021-03" db="EMBL/GenBank/DDBJ databases">
        <title>Whole genome sequence of Jiella sp. CQZ9-1.</title>
        <authorList>
            <person name="Tuo L."/>
        </authorList>
    </citation>
    <scope>NUCLEOTIDE SEQUENCE</scope>
    <source>
        <strain evidence="3">CQZ9-1</strain>
    </source>
</reference>
<dbReference type="AlphaFoldDB" id="A0A939FTP8"/>
<dbReference type="Gene3D" id="3.40.50.1820">
    <property type="entry name" value="alpha/beta hydrolase"/>
    <property type="match status" value="1"/>
</dbReference>
<keyword evidence="3" id="KW-0378">Hydrolase</keyword>
<evidence type="ECO:0000256" key="1">
    <source>
        <dbReference type="SAM" id="MobiDB-lite"/>
    </source>
</evidence>
<protein>
    <submittedName>
        <fullName evidence="3">Alpha/beta hydrolase</fullName>
    </submittedName>
</protein>
<evidence type="ECO:0000313" key="3">
    <source>
        <dbReference type="EMBL" id="MBO0661377.1"/>
    </source>
</evidence>
<keyword evidence="4" id="KW-1185">Reference proteome</keyword>
<dbReference type="SUPFAM" id="SSF53474">
    <property type="entry name" value="alpha/beta-Hydrolases"/>
    <property type="match status" value="1"/>
</dbReference>
<dbReference type="PANTHER" id="PTHR11614">
    <property type="entry name" value="PHOSPHOLIPASE-RELATED"/>
    <property type="match status" value="1"/>
</dbReference>
<dbReference type="GO" id="GO:0016787">
    <property type="term" value="F:hydrolase activity"/>
    <property type="evidence" value="ECO:0007669"/>
    <property type="project" value="UniProtKB-KW"/>
</dbReference>
<dbReference type="EMBL" id="JAFMPP010000001">
    <property type="protein sequence ID" value="MBO0661377.1"/>
    <property type="molecule type" value="Genomic_DNA"/>
</dbReference>
<dbReference type="PRINTS" id="PR00111">
    <property type="entry name" value="ABHYDROLASE"/>
</dbReference>
<dbReference type="InterPro" id="IPR051044">
    <property type="entry name" value="MAG_DAG_Lipase"/>
</dbReference>
<dbReference type="RefSeq" id="WP_207256002.1">
    <property type="nucleotide sequence ID" value="NZ_JAFMPP010000001.1"/>
</dbReference>
<comment type="caution">
    <text evidence="3">The sequence shown here is derived from an EMBL/GenBank/DDBJ whole genome shotgun (WGS) entry which is preliminary data.</text>
</comment>
<dbReference type="Pfam" id="PF12146">
    <property type="entry name" value="Hydrolase_4"/>
    <property type="match status" value="1"/>
</dbReference>
<feature type="compositionally biased region" description="Basic and acidic residues" evidence="1">
    <location>
        <begin position="1"/>
        <end position="10"/>
    </location>
</feature>
<evidence type="ECO:0000259" key="2">
    <source>
        <dbReference type="Pfam" id="PF12146"/>
    </source>
</evidence>
<dbReference type="InterPro" id="IPR029058">
    <property type="entry name" value="AB_hydrolase_fold"/>
</dbReference>
<proteinExistence type="predicted"/>
<feature type="domain" description="Serine aminopeptidase S33" evidence="2">
    <location>
        <begin position="45"/>
        <end position="300"/>
    </location>
</feature>
<dbReference type="InterPro" id="IPR022742">
    <property type="entry name" value="Hydrolase_4"/>
</dbReference>
<dbReference type="InterPro" id="IPR000073">
    <property type="entry name" value="AB_hydrolase_1"/>
</dbReference>
<feature type="region of interest" description="Disordered" evidence="1">
    <location>
        <begin position="1"/>
        <end position="25"/>
    </location>
</feature>
<dbReference type="Proteomes" id="UP000664122">
    <property type="component" value="Unassembled WGS sequence"/>
</dbReference>
<gene>
    <name evidence="3" type="ORF">J1C48_02200</name>
</gene>
<sequence length="323" mass="35578">MTDSADDPRFVEIPGNPPPPGLTGGYFSTSDGRRLRYAISKGERPTRGTIVLLQGRNEAIEKYFETIADLNRRGFAVATFDWRGQGGSERLLRRRNLGHVRHFGQYLTDLECAMQEVVLPDCRAPYTILAHSMGGLIALHASSRLPISVERMVLLAPLIGFARSVPNLKTLDRVGALGRLLGLGTLPVRRSVPDRLLHPATNPLTCDRRRFDRNRRLAKTAPELFLGSPTLAWLAAMAKAMRRLENSDEIAALSIPTLIVTAGADSVVSAAAAERLAWRMRCGSSLTIPLARHEMLQESDRFREQVLEAFDAYVGEDTPLAAA</sequence>
<accession>A0A939FTP8</accession>
<evidence type="ECO:0000313" key="4">
    <source>
        <dbReference type="Proteomes" id="UP000664122"/>
    </source>
</evidence>